<feature type="compositionally biased region" description="Polar residues" evidence="1">
    <location>
        <begin position="142"/>
        <end position="158"/>
    </location>
</feature>
<gene>
    <name evidence="3" type="primary">si:dkey-9i23.6</name>
</gene>
<feature type="compositionally biased region" description="Polar residues" evidence="1">
    <location>
        <begin position="26"/>
        <end position="36"/>
    </location>
</feature>
<feature type="region of interest" description="Disordered" evidence="1">
    <location>
        <begin position="575"/>
        <end position="615"/>
    </location>
</feature>
<proteinExistence type="predicted"/>
<dbReference type="OrthoDB" id="8960114at2759"/>
<name>A0A2D0QLK5_ICTPU</name>
<dbReference type="KEGG" id="ipu:108262779"/>
<reference evidence="3" key="2">
    <citation type="submission" date="2025-08" db="UniProtKB">
        <authorList>
            <consortium name="RefSeq"/>
        </authorList>
    </citation>
    <scope>IDENTIFICATION</scope>
    <source>
        <tissue evidence="3">Blood</tissue>
    </source>
</reference>
<dbReference type="RefSeq" id="XP_017318596.1">
    <property type="nucleotide sequence ID" value="XM_017463107.3"/>
</dbReference>
<reference evidence="2" key="1">
    <citation type="journal article" date="2016" name="Nat. Commun.">
        <title>The channel catfish genome sequence provides insights into the evolution of scale formation in teleosts.</title>
        <authorList>
            <person name="Liu Z."/>
            <person name="Liu S."/>
            <person name="Yao J."/>
            <person name="Bao L."/>
            <person name="Zhang J."/>
            <person name="Li Y."/>
            <person name="Jiang C."/>
            <person name="Sun L."/>
            <person name="Wang R."/>
            <person name="Zhang Y."/>
            <person name="Zhou T."/>
            <person name="Zeng Q."/>
            <person name="Fu Q."/>
            <person name="Gao S."/>
            <person name="Li N."/>
            <person name="Koren S."/>
            <person name="Jiang Y."/>
            <person name="Zimin A."/>
            <person name="Xu P."/>
            <person name="Phillippy A.M."/>
            <person name="Geng X."/>
            <person name="Song L."/>
            <person name="Sun F."/>
            <person name="Li C."/>
            <person name="Wang X."/>
            <person name="Chen A."/>
            <person name="Jin Y."/>
            <person name="Yuan Z."/>
            <person name="Yang Y."/>
            <person name="Tan S."/>
            <person name="Peatman E."/>
            <person name="Lu J."/>
            <person name="Qin Z."/>
            <person name="Dunham R."/>
            <person name="Li Z."/>
            <person name="Sonstegard T."/>
            <person name="Feng J."/>
            <person name="Danzmann R.G."/>
            <person name="Schroeder S."/>
            <person name="Scheffler B."/>
            <person name="Duke M.V."/>
            <person name="Ballard L."/>
            <person name="Kucuktas H."/>
            <person name="Kaltenboeck L."/>
            <person name="Liu H."/>
            <person name="Armbruster J."/>
            <person name="Xie Y."/>
            <person name="Kirby M.L."/>
            <person name="Tian Y."/>
            <person name="Flanagan M.E."/>
            <person name="Mu W."/>
            <person name="Waldbieser G.C."/>
        </authorList>
    </citation>
    <scope>NUCLEOTIDE SEQUENCE [LARGE SCALE GENOMIC DNA]</scope>
    <source>
        <strain evidence="2">SDA103</strain>
    </source>
</reference>
<feature type="region of interest" description="Disordered" evidence="1">
    <location>
        <begin position="123"/>
        <end position="178"/>
    </location>
</feature>
<feature type="region of interest" description="Disordered" evidence="1">
    <location>
        <begin position="1"/>
        <end position="79"/>
    </location>
</feature>
<feature type="region of interest" description="Disordered" evidence="1">
    <location>
        <begin position="259"/>
        <end position="357"/>
    </location>
</feature>
<keyword evidence="2" id="KW-1185">Reference proteome</keyword>
<feature type="compositionally biased region" description="Polar residues" evidence="1">
    <location>
        <begin position="303"/>
        <end position="318"/>
    </location>
</feature>
<dbReference type="AlphaFoldDB" id="A0A2D0QLK5"/>
<feature type="compositionally biased region" description="Basic and acidic residues" evidence="1">
    <location>
        <begin position="267"/>
        <end position="282"/>
    </location>
</feature>
<organism evidence="2 3">
    <name type="scientific">Ictalurus punctatus</name>
    <name type="common">Channel catfish</name>
    <name type="synonym">Silurus punctatus</name>
    <dbReference type="NCBI Taxonomy" id="7998"/>
    <lineage>
        <taxon>Eukaryota</taxon>
        <taxon>Metazoa</taxon>
        <taxon>Chordata</taxon>
        <taxon>Craniata</taxon>
        <taxon>Vertebrata</taxon>
        <taxon>Euteleostomi</taxon>
        <taxon>Actinopterygii</taxon>
        <taxon>Neopterygii</taxon>
        <taxon>Teleostei</taxon>
        <taxon>Ostariophysi</taxon>
        <taxon>Siluriformes</taxon>
        <taxon>Ictaluridae</taxon>
        <taxon>Ictalurus</taxon>
    </lineage>
</organism>
<dbReference type="Proteomes" id="UP000221080">
    <property type="component" value="Chromosome 3"/>
</dbReference>
<feature type="compositionally biased region" description="Polar residues" evidence="1">
    <location>
        <begin position="577"/>
        <end position="597"/>
    </location>
</feature>
<dbReference type="GeneID" id="108262779"/>
<feature type="compositionally biased region" description="Polar residues" evidence="1">
    <location>
        <begin position="340"/>
        <end position="353"/>
    </location>
</feature>
<sequence length="635" mass="71046">MTEERQASNSISMLHSMLNRLKSSERLQGSSHVTSQHCRHSKDTNQTDSVFIPEPDKPKWDFAGSNPSECSVKPEEQKDAEIDSEYFTQRTIFQETYSPTSTTFLKSEPPSNLLHNLTRDARQDLQPSESNPSWEEVEEEQTSQAESYFSILKNSPPNGSFAHDPPGSSLSNSEPRFGKGTTMLMEYEIMKQPCRNENTVTSMEETEPPPLPPKLRNLDNVHVQLQRNFTLKDFRLDLEPINLLEEICTGQEWAKFLPVKDSSPQTDAKDYSQTEDSNHSNDDIGSQNAVMKPDLSADKEQSEIGSNPASITDSQVDSVVQVRRGTSDSPFSALPETPIRNVTGTQRTSNVPESEQFKGGKNDLMVIYMYDENDLTNVKDMPLDLSVVKSSGLLDNSALKSRIQLSKKRKHRLPRKSKKGNFIKGFFHQRSASPSESSDSPTSSYASVFASSKFYALPCSESNNSQTHEDSHTAVLGNEKAQVGNAAVLQRISEMPESYGNDYDNAEVFDQLSNKAELMDLPLDFSVVKSSGVLDNSALKNRIQLSKKRKHRPPGKRKSKNAKMKFSTINIIRPRSASKSVQSRPSLHPSVFTSSEFNHLPRSNDAKDSQTPVPGNEKVSILDLINLATRIRKNY</sequence>
<evidence type="ECO:0000313" key="2">
    <source>
        <dbReference type="Proteomes" id="UP000221080"/>
    </source>
</evidence>
<evidence type="ECO:0000313" key="3">
    <source>
        <dbReference type="RefSeq" id="XP_017318596.1"/>
    </source>
</evidence>
<accession>A0A2D0QLK5</accession>
<evidence type="ECO:0000256" key="1">
    <source>
        <dbReference type="SAM" id="MobiDB-lite"/>
    </source>
</evidence>
<protein>
    <submittedName>
        <fullName evidence="3">Uncharacterized protein si:dkey-9i23.6 isoform X1</fullName>
    </submittedName>
</protein>